<dbReference type="Proteomes" id="UP000286576">
    <property type="component" value="Unassembled WGS sequence"/>
</dbReference>
<protein>
    <submittedName>
        <fullName evidence="4">Sel1 repeat family protein</fullName>
    </submittedName>
</protein>
<proteinExistence type="inferred from homology"/>
<dbReference type="AlphaFoldDB" id="A0A418NQE3"/>
<comment type="similarity">
    <text evidence="1">Belongs to the hcp beta-lactamase family.</text>
</comment>
<dbReference type="Pfam" id="PF08238">
    <property type="entry name" value="Sel1"/>
    <property type="match status" value="2"/>
</dbReference>
<dbReference type="Gene3D" id="1.25.40.10">
    <property type="entry name" value="Tetratricopeptide repeat domain"/>
    <property type="match status" value="1"/>
</dbReference>
<evidence type="ECO:0000313" key="5">
    <source>
        <dbReference type="Proteomes" id="UP000286576"/>
    </source>
</evidence>
<keyword evidence="2" id="KW-0677">Repeat</keyword>
<evidence type="ECO:0000256" key="2">
    <source>
        <dbReference type="ARBA" id="ARBA00022737"/>
    </source>
</evidence>
<evidence type="ECO:0000256" key="1">
    <source>
        <dbReference type="ARBA" id="ARBA00008486"/>
    </source>
</evidence>
<dbReference type="InterPro" id="IPR011990">
    <property type="entry name" value="TPR-like_helical_dom_sf"/>
</dbReference>
<dbReference type="InterPro" id="IPR006597">
    <property type="entry name" value="Sel1-like"/>
</dbReference>
<dbReference type="PANTHER" id="PTHR13891:SF1">
    <property type="entry name" value="CYTOCHROME C OXIDASE ASSEMBLY FACTOR 7"/>
    <property type="match status" value="1"/>
</dbReference>
<evidence type="ECO:0000256" key="3">
    <source>
        <dbReference type="SAM" id="SignalP"/>
    </source>
</evidence>
<dbReference type="InterPro" id="IPR040239">
    <property type="entry name" value="HcpB-like"/>
</dbReference>
<dbReference type="OrthoDB" id="7399508at2"/>
<feature type="signal peptide" evidence="3">
    <location>
        <begin position="1"/>
        <end position="20"/>
    </location>
</feature>
<gene>
    <name evidence="4" type="ORF">D2V07_13955</name>
</gene>
<organism evidence="4 5">
    <name type="scientific">Aurantiacibacter zhengii</name>
    <dbReference type="NCBI Taxonomy" id="2307003"/>
    <lineage>
        <taxon>Bacteria</taxon>
        <taxon>Pseudomonadati</taxon>
        <taxon>Pseudomonadota</taxon>
        <taxon>Alphaproteobacteria</taxon>
        <taxon>Sphingomonadales</taxon>
        <taxon>Erythrobacteraceae</taxon>
        <taxon>Aurantiacibacter</taxon>
    </lineage>
</organism>
<sequence length="264" mass="29016">MHKILIAIFAMLAITTSAKAQSAQDNRARAQYLAAEASYDRGDYEAALRSEEQAREILGQDNALLAAMRVRIYSRQGWVFSARDALEQFYQYDASPELLREIGQVENNLPAPSATAAFDEAVAANRRADYTLAARAYEFACESGEDHGCFGLAYAYSNGLGVEQNGERSVRLYEPLCDAGNEYACANLGSVYLNGGTMPPNYERAAHFWRRACDGGYSLMCWRAGDLYSNPAHGFYDATLATSLLAQGCELRNSESCEALEAIK</sequence>
<reference evidence="4 5" key="1">
    <citation type="submission" date="2018-08" db="EMBL/GenBank/DDBJ databases">
        <title>Erythrobacter zhengii sp.nov., a bacterium isolated from deep-sea sediment.</title>
        <authorList>
            <person name="Fang C."/>
            <person name="Wu Y.-H."/>
            <person name="Sun C."/>
            <person name="Wang H."/>
            <person name="Cheng H."/>
            <person name="Meng F.-X."/>
            <person name="Wang C.-S."/>
            <person name="Xu X.-W."/>
        </authorList>
    </citation>
    <scope>NUCLEOTIDE SEQUENCE [LARGE SCALE GENOMIC DNA]</scope>
    <source>
        <strain evidence="4 5">V18</strain>
    </source>
</reference>
<comment type="caution">
    <text evidence="4">The sequence shown here is derived from an EMBL/GenBank/DDBJ whole genome shotgun (WGS) entry which is preliminary data.</text>
</comment>
<accession>A0A418NQE3</accession>
<dbReference type="RefSeq" id="WP_119587560.1">
    <property type="nucleotide sequence ID" value="NZ_CAWODQ010000026.1"/>
</dbReference>
<name>A0A418NQE3_9SPHN</name>
<dbReference type="SMART" id="SM00671">
    <property type="entry name" value="SEL1"/>
    <property type="match status" value="3"/>
</dbReference>
<dbReference type="PANTHER" id="PTHR13891">
    <property type="entry name" value="CYTOCHROME C OXIDASE ASSEMBLY FACTOR 7"/>
    <property type="match status" value="1"/>
</dbReference>
<dbReference type="SUPFAM" id="SSF81901">
    <property type="entry name" value="HCP-like"/>
    <property type="match status" value="1"/>
</dbReference>
<keyword evidence="3" id="KW-0732">Signal</keyword>
<dbReference type="EMBL" id="QXFL01000006">
    <property type="protein sequence ID" value="RIV84670.1"/>
    <property type="molecule type" value="Genomic_DNA"/>
</dbReference>
<evidence type="ECO:0000313" key="4">
    <source>
        <dbReference type="EMBL" id="RIV84670.1"/>
    </source>
</evidence>
<keyword evidence="5" id="KW-1185">Reference proteome</keyword>
<feature type="chain" id="PRO_5039930649" evidence="3">
    <location>
        <begin position="21"/>
        <end position="264"/>
    </location>
</feature>